<reference evidence="2 3" key="1">
    <citation type="submission" date="2018-02" db="EMBL/GenBank/DDBJ databases">
        <title>Genomic Encyclopedia of Archaeal and Bacterial Type Strains, Phase II (KMG-II): from individual species to whole genera.</title>
        <authorList>
            <person name="Goeker M."/>
        </authorList>
    </citation>
    <scope>NUCLEOTIDE SEQUENCE [LARGE SCALE GENOMIC DNA]</scope>
    <source>
        <strain evidence="2 3">DSM 22857</strain>
    </source>
</reference>
<gene>
    <name evidence="2" type="ORF">CLV92_10689</name>
</gene>
<keyword evidence="1" id="KW-1133">Transmembrane helix</keyword>
<sequence length="269" mass="27962">MARVPLPRPARRGTRAPLPAALCGAAVLSQVAYPLLRGRALHRATTASVALFAGAALTDLACRTAPRAAAAALLAAGGTGLAAEVVGTRTGRPFGPYRYAGTLGPQVADVPVVVPLAWTMLAVPSVHLGRILAQAVPGPRLRRAATAGAAAWTLASWDLFLDPQMTAAGHWRFDNPTPALPGVPGIPLSNYAGWLLVSLLMTAALDRVLPPDRADASPAVPATLLGWTWLGSALGNAVFFRRPVVAAYGGAAMGLTVAPYLWRLRRRRG</sequence>
<dbReference type="AlphaFoldDB" id="A0A2S6IM57"/>
<keyword evidence="3" id="KW-1185">Reference proteome</keyword>
<dbReference type="EMBL" id="PTJD01000006">
    <property type="protein sequence ID" value="PPK95268.1"/>
    <property type="molecule type" value="Genomic_DNA"/>
</dbReference>
<accession>A0A2S6IM57</accession>
<dbReference type="Pfam" id="PF04240">
    <property type="entry name" value="Caroten_synth"/>
    <property type="match status" value="1"/>
</dbReference>
<organism evidence="2 3">
    <name type="scientific">Kineococcus xinjiangensis</name>
    <dbReference type="NCBI Taxonomy" id="512762"/>
    <lineage>
        <taxon>Bacteria</taxon>
        <taxon>Bacillati</taxon>
        <taxon>Actinomycetota</taxon>
        <taxon>Actinomycetes</taxon>
        <taxon>Kineosporiales</taxon>
        <taxon>Kineosporiaceae</taxon>
        <taxon>Kineococcus</taxon>
    </lineage>
</organism>
<keyword evidence="1" id="KW-0472">Membrane</keyword>
<evidence type="ECO:0000256" key="1">
    <source>
        <dbReference type="SAM" id="Phobius"/>
    </source>
</evidence>
<evidence type="ECO:0000313" key="2">
    <source>
        <dbReference type="EMBL" id="PPK95268.1"/>
    </source>
</evidence>
<proteinExistence type="predicted"/>
<feature type="transmembrane region" description="Helical" evidence="1">
    <location>
        <begin position="245"/>
        <end position="262"/>
    </location>
</feature>
<protein>
    <submittedName>
        <fullName evidence="2">Putative membrane protein</fullName>
    </submittedName>
</protein>
<dbReference type="Proteomes" id="UP000239485">
    <property type="component" value="Unassembled WGS sequence"/>
</dbReference>
<dbReference type="PANTHER" id="PTHR39419:SF1">
    <property type="entry name" value="SLL0814 PROTEIN"/>
    <property type="match status" value="1"/>
</dbReference>
<dbReference type="PANTHER" id="PTHR39419">
    <property type="entry name" value="SLL0814 PROTEIN"/>
    <property type="match status" value="1"/>
</dbReference>
<evidence type="ECO:0000313" key="3">
    <source>
        <dbReference type="Proteomes" id="UP000239485"/>
    </source>
</evidence>
<keyword evidence="1" id="KW-0812">Transmembrane</keyword>
<name>A0A2S6IM57_9ACTN</name>
<dbReference type="InterPro" id="IPR007354">
    <property type="entry name" value="CruF-like"/>
</dbReference>
<comment type="caution">
    <text evidence="2">The sequence shown here is derived from an EMBL/GenBank/DDBJ whole genome shotgun (WGS) entry which is preliminary data.</text>
</comment>